<dbReference type="RefSeq" id="WP_092920369.1">
    <property type="nucleotide sequence ID" value="NZ_FOYN01000001.1"/>
</dbReference>
<keyword evidence="1" id="KW-0812">Transmembrane</keyword>
<feature type="transmembrane region" description="Helical" evidence="1">
    <location>
        <begin position="6"/>
        <end position="27"/>
    </location>
</feature>
<dbReference type="Proteomes" id="UP000198932">
    <property type="component" value="Unassembled WGS sequence"/>
</dbReference>
<dbReference type="EMBL" id="FOYN01000001">
    <property type="protein sequence ID" value="SFR31071.1"/>
    <property type="molecule type" value="Genomic_DNA"/>
</dbReference>
<feature type="transmembrane region" description="Helical" evidence="1">
    <location>
        <begin position="48"/>
        <end position="72"/>
    </location>
</feature>
<sequence>MVDFLPVGTGLVLVLMGGLAVVNHPLVDAFNRVVKSRGTKQTAADIEMSVVSVTIGRIAGAFIALFGVGVILDGL</sequence>
<keyword evidence="3" id="KW-1185">Reference proteome</keyword>
<accession>A0A1I6FMB2</accession>
<protein>
    <submittedName>
        <fullName evidence="2">Uncharacterized protein</fullName>
    </submittedName>
</protein>
<name>A0A1I6FMB2_HALSD</name>
<dbReference type="OrthoDB" id="313594at2157"/>
<gene>
    <name evidence="2" type="ORF">SAMN04487937_0909</name>
</gene>
<evidence type="ECO:0000256" key="1">
    <source>
        <dbReference type="SAM" id="Phobius"/>
    </source>
</evidence>
<evidence type="ECO:0000313" key="3">
    <source>
        <dbReference type="Proteomes" id="UP000198932"/>
    </source>
</evidence>
<keyword evidence="1" id="KW-0472">Membrane</keyword>
<keyword evidence="1" id="KW-1133">Transmembrane helix</keyword>
<dbReference type="AlphaFoldDB" id="A0A1I6FMB2"/>
<evidence type="ECO:0000313" key="2">
    <source>
        <dbReference type="EMBL" id="SFR31071.1"/>
    </source>
</evidence>
<reference evidence="3" key="1">
    <citation type="submission" date="2016-10" db="EMBL/GenBank/DDBJ databases">
        <authorList>
            <person name="Varghese N."/>
            <person name="Submissions S."/>
        </authorList>
    </citation>
    <scope>NUCLEOTIDE SEQUENCE [LARGE SCALE GENOMIC DNA]</scope>
    <source>
        <strain evidence="3">RD 26</strain>
    </source>
</reference>
<organism evidence="2 3">
    <name type="scientific">Halorubrum sodomense</name>
    <dbReference type="NCBI Taxonomy" id="35743"/>
    <lineage>
        <taxon>Archaea</taxon>
        <taxon>Methanobacteriati</taxon>
        <taxon>Methanobacteriota</taxon>
        <taxon>Stenosarchaea group</taxon>
        <taxon>Halobacteria</taxon>
        <taxon>Halobacteriales</taxon>
        <taxon>Haloferacaceae</taxon>
        <taxon>Halorubrum</taxon>
    </lineage>
</organism>
<proteinExistence type="predicted"/>